<keyword evidence="4" id="KW-0029">Amino-acid transport</keyword>
<dbReference type="GO" id="GO:0055085">
    <property type="term" value="P:transmembrane transport"/>
    <property type="evidence" value="ECO:0007669"/>
    <property type="project" value="InterPro"/>
</dbReference>
<dbReference type="PROSITE" id="PS50928">
    <property type="entry name" value="ABC_TM1"/>
    <property type="match status" value="1"/>
</dbReference>
<accession>S0P125</accession>
<evidence type="ECO:0000256" key="6">
    <source>
        <dbReference type="ARBA" id="ARBA00023136"/>
    </source>
</evidence>
<evidence type="ECO:0000256" key="2">
    <source>
        <dbReference type="ARBA" id="ARBA00022448"/>
    </source>
</evidence>
<dbReference type="GO" id="GO:0005886">
    <property type="term" value="C:plasma membrane"/>
    <property type="evidence" value="ECO:0007669"/>
    <property type="project" value="UniProtKB-SubCell"/>
</dbReference>
<feature type="domain" description="ABC transmembrane type-1" evidence="8">
    <location>
        <begin position="19"/>
        <end position="220"/>
    </location>
</feature>
<evidence type="ECO:0000259" key="8">
    <source>
        <dbReference type="PROSITE" id="PS50928"/>
    </source>
</evidence>
<feature type="transmembrane region" description="Helical" evidence="7">
    <location>
        <begin position="98"/>
        <end position="124"/>
    </location>
</feature>
<dbReference type="STRING" id="1140003.OMY_01108"/>
<feature type="transmembrane region" description="Helical" evidence="7">
    <location>
        <begin position="57"/>
        <end position="78"/>
    </location>
</feature>
<dbReference type="InterPro" id="IPR035906">
    <property type="entry name" value="MetI-like_sf"/>
</dbReference>
<dbReference type="PANTHER" id="PTHR30614">
    <property type="entry name" value="MEMBRANE COMPONENT OF AMINO ACID ABC TRANSPORTER"/>
    <property type="match status" value="1"/>
</dbReference>
<dbReference type="eggNOG" id="COG0765">
    <property type="taxonomic scope" value="Bacteria"/>
</dbReference>
<dbReference type="AlphaFoldDB" id="S0P125"/>
<keyword evidence="3 7" id="KW-0812">Transmembrane</keyword>
<feature type="transmembrane region" description="Helical" evidence="7">
    <location>
        <begin position="18"/>
        <end position="45"/>
    </location>
</feature>
<proteinExistence type="inferred from homology"/>
<evidence type="ECO:0000256" key="3">
    <source>
        <dbReference type="ARBA" id="ARBA00022692"/>
    </source>
</evidence>
<dbReference type="InterPro" id="IPR043429">
    <property type="entry name" value="ArtM/GltK/GlnP/TcyL/YhdX-like"/>
</dbReference>
<keyword evidence="6 7" id="KW-0472">Membrane</keyword>
<comment type="caution">
    <text evidence="9">The sequence shown here is derived from an EMBL/GenBank/DDBJ whole genome shotgun (WGS) entry which is preliminary data.</text>
</comment>
<dbReference type="PANTHER" id="PTHR30614:SF0">
    <property type="entry name" value="L-CYSTINE TRANSPORT SYSTEM PERMEASE PROTEIN TCYL"/>
    <property type="match status" value="1"/>
</dbReference>
<comment type="subcellular location">
    <subcellularLocation>
        <location evidence="7">Cell membrane</location>
        <topology evidence="7">Multi-pass membrane protein</topology>
    </subcellularLocation>
    <subcellularLocation>
        <location evidence="1">Membrane</location>
        <topology evidence="1">Multi-pass membrane protein</topology>
    </subcellularLocation>
</comment>
<gene>
    <name evidence="9" type="ORF">I573_01570</name>
</gene>
<name>S0P125_9ENTE</name>
<evidence type="ECO:0000313" key="9">
    <source>
        <dbReference type="EMBL" id="EOT83845.1"/>
    </source>
</evidence>
<organism evidence="9 10">
    <name type="scientific">Enterococcus sulfureus ATCC 49903</name>
    <dbReference type="NCBI Taxonomy" id="1140003"/>
    <lineage>
        <taxon>Bacteria</taxon>
        <taxon>Bacillati</taxon>
        <taxon>Bacillota</taxon>
        <taxon>Bacilli</taxon>
        <taxon>Lactobacillales</taxon>
        <taxon>Enterococcaceae</taxon>
        <taxon>Enterococcus</taxon>
    </lineage>
</organism>
<feature type="transmembrane region" description="Helical" evidence="7">
    <location>
        <begin position="201"/>
        <end position="223"/>
    </location>
</feature>
<evidence type="ECO:0000256" key="4">
    <source>
        <dbReference type="ARBA" id="ARBA00022970"/>
    </source>
</evidence>
<dbReference type="SUPFAM" id="SSF161098">
    <property type="entry name" value="MetI-like"/>
    <property type="match status" value="1"/>
</dbReference>
<sequence>MSFHIDVMIQTLIVASRYIWVTLWMSGSALVIGGILGLGIALIRYLNVPILAKCCQWTMPIFKGTPVVLLILGMYLIASKTFDDFAQMMHWTIRFKDFPMMTIVIVALSFMAMINSSEIFRGVFQAVKPGQLDAARSLGMTRNQLIIRILLPQAFPAAIPMLSNLFIQLIKASALASMVSVVDVFSAAKITAQQNYRFLEAYIAVAIVYWGLSVAIEQVTGLYERLQAKKFRRMPL</sequence>
<dbReference type="PATRIC" id="fig|1140003.3.peg.1066"/>
<dbReference type="OrthoDB" id="9805999at2"/>
<dbReference type="Gene3D" id="1.10.3720.10">
    <property type="entry name" value="MetI-like"/>
    <property type="match status" value="1"/>
</dbReference>
<dbReference type="CDD" id="cd06261">
    <property type="entry name" value="TM_PBP2"/>
    <property type="match status" value="1"/>
</dbReference>
<dbReference type="InterPro" id="IPR000515">
    <property type="entry name" value="MetI-like"/>
</dbReference>
<keyword evidence="5 7" id="KW-1133">Transmembrane helix</keyword>
<dbReference type="GO" id="GO:0006865">
    <property type="term" value="P:amino acid transport"/>
    <property type="evidence" value="ECO:0007669"/>
    <property type="project" value="UniProtKB-KW"/>
</dbReference>
<dbReference type="RefSeq" id="WP_016185560.1">
    <property type="nucleotide sequence ID" value="NZ_ASWO01000005.1"/>
</dbReference>
<dbReference type="EMBL" id="ASWO01000005">
    <property type="protein sequence ID" value="EOT83845.1"/>
    <property type="molecule type" value="Genomic_DNA"/>
</dbReference>
<dbReference type="Proteomes" id="UP000015961">
    <property type="component" value="Unassembled WGS sequence"/>
</dbReference>
<evidence type="ECO:0000313" key="10">
    <source>
        <dbReference type="Proteomes" id="UP000015961"/>
    </source>
</evidence>
<comment type="similarity">
    <text evidence="7">Belongs to the binding-protein-dependent transport system permease family.</text>
</comment>
<evidence type="ECO:0000256" key="1">
    <source>
        <dbReference type="ARBA" id="ARBA00004141"/>
    </source>
</evidence>
<dbReference type="Pfam" id="PF00528">
    <property type="entry name" value="BPD_transp_1"/>
    <property type="match status" value="1"/>
</dbReference>
<keyword evidence="2 7" id="KW-0813">Transport</keyword>
<reference evidence="9 10" key="1">
    <citation type="submission" date="2013-03" db="EMBL/GenBank/DDBJ databases">
        <title>The Genome Sequence of Enterococcus sulfureus ATCC_49903 (PacBio/Illumina hybrid assembly).</title>
        <authorList>
            <consortium name="The Broad Institute Genomics Platform"/>
            <consortium name="The Broad Institute Genome Sequencing Center for Infectious Disease"/>
            <person name="Earl A."/>
            <person name="Russ C."/>
            <person name="Gilmore M."/>
            <person name="Surin D."/>
            <person name="Walker B."/>
            <person name="Young S."/>
            <person name="Zeng Q."/>
            <person name="Gargeya S."/>
            <person name="Fitzgerald M."/>
            <person name="Haas B."/>
            <person name="Abouelleil A."/>
            <person name="Allen A.W."/>
            <person name="Alvarado L."/>
            <person name="Arachchi H.M."/>
            <person name="Berlin A.M."/>
            <person name="Chapman S.B."/>
            <person name="Gainer-Dewar J."/>
            <person name="Goldberg J."/>
            <person name="Griggs A."/>
            <person name="Gujja S."/>
            <person name="Hansen M."/>
            <person name="Howarth C."/>
            <person name="Imamovic A."/>
            <person name="Ireland A."/>
            <person name="Larimer J."/>
            <person name="McCowan C."/>
            <person name="Murphy C."/>
            <person name="Pearson M."/>
            <person name="Poon T.W."/>
            <person name="Priest M."/>
            <person name="Roberts A."/>
            <person name="Saif S."/>
            <person name="Shea T."/>
            <person name="Sisk P."/>
            <person name="Sykes S."/>
            <person name="Wortman J."/>
            <person name="Nusbaum C."/>
            <person name="Birren B."/>
        </authorList>
    </citation>
    <scope>NUCLEOTIDE SEQUENCE [LARGE SCALE GENOMIC DNA]</scope>
    <source>
        <strain evidence="9 10">ATCC 49903</strain>
    </source>
</reference>
<feature type="transmembrane region" description="Helical" evidence="7">
    <location>
        <begin position="145"/>
        <end position="170"/>
    </location>
</feature>
<evidence type="ECO:0000256" key="7">
    <source>
        <dbReference type="RuleBase" id="RU363032"/>
    </source>
</evidence>
<evidence type="ECO:0000256" key="5">
    <source>
        <dbReference type="ARBA" id="ARBA00022989"/>
    </source>
</evidence>
<keyword evidence="10" id="KW-1185">Reference proteome</keyword>
<protein>
    <recommendedName>
        <fullName evidence="8">ABC transmembrane type-1 domain-containing protein</fullName>
    </recommendedName>
</protein>